<keyword evidence="5" id="KW-0808">Transferase</keyword>
<evidence type="ECO:0000259" key="4">
    <source>
        <dbReference type="PROSITE" id="PS50011"/>
    </source>
</evidence>
<dbReference type="InterPro" id="IPR036322">
    <property type="entry name" value="WD40_repeat_dom_sf"/>
</dbReference>
<dbReference type="Gene3D" id="3.30.200.20">
    <property type="entry name" value="Phosphorylase Kinase, domain 1"/>
    <property type="match status" value="1"/>
</dbReference>
<feature type="repeat" description="WD" evidence="3">
    <location>
        <begin position="920"/>
        <end position="952"/>
    </location>
</feature>
<feature type="repeat" description="WD" evidence="3">
    <location>
        <begin position="530"/>
        <end position="571"/>
    </location>
</feature>
<proteinExistence type="predicted"/>
<evidence type="ECO:0000313" key="6">
    <source>
        <dbReference type="Proteomes" id="UP000067626"/>
    </source>
</evidence>
<dbReference type="InterPro" id="IPR020472">
    <property type="entry name" value="WD40_PAC1"/>
</dbReference>
<dbReference type="InterPro" id="IPR015943">
    <property type="entry name" value="WD40/YVTN_repeat-like_dom_sf"/>
</dbReference>
<dbReference type="InterPro" id="IPR008271">
    <property type="entry name" value="Ser/Thr_kinase_AS"/>
</dbReference>
<dbReference type="GO" id="GO:0004674">
    <property type="term" value="F:protein serine/threonine kinase activity"/>
    <property type="evidence" value="ECO:0007669"/>
    <property type="project" value="UniProtKB-EC"/>
</dbReference>
<feature type="repeat" description="WD" evidence="3">
    <location>
        <begin position="489"/>
        <end position="530"/>
    </location>
</feature>
<dbReference type="PROSITE" id="PS00678">
    <property type="entry name" value="WD_REPEATS_1"/>
    <property type="match status" value="5"/>
</dbReference>
<dbReference type="Pfam" id="PF00069">
    <property type="entry name" value="Pkinase"/>
    <property type="match status" value="1"/>
</dbReference>
<dbReference type="EMBL" id="CP012159">
    <property type="protein sequence ID" value="AKT37419.1"/>
    <property type="molecule type" value="Genomic_DNA"/>
</dbReference>
<dbReference type="CDD" id="cd00200">
    <property type="entry name" value="WD40"/>
    <property type="match status" value="2"/>
</dbReference>
<dbReference type="InterPro" id="IPR001680">
    <property type="entry name" value="WD40_rpt"/>
</dbReference>
<dbReference type="PROSITE" id="PS00108">
    <property type="entry name" value="PROTEIN_KINASE_ST"/>
    <property type="match status" value="1"/>
</dbReference>
<keyword evidence="5" id="KW-0418">Kinase</keyword>
<dbReference type="RefSeq" id="WP_050429791.1">
    <property type="nucleotide sequence ID" value="NZ_CP012159.1"/>
</dbReference>
<feature type="repeat" description="WD" evidence="3">
    <location>
        <begin position="961"/>
        <end position="994"/>
    </location>
</feature>
<dbReference type="PROSITE" id="PS50294">
    <property type="entry name" value="WD_REPEATS_REGION"/>
    <property type="match status" value="9"/>
</dbReference>
<dbReference type="PROSITE" id="PS50082">
    <property type="entry name" value="WD_REPEATS_2"/>
    <property type="match status" value="12"/>
</dbReference>
<dbReference type="InterPro" id="IPR011047">
    <property type="entry name" value="Quinoprotein_ADH-like_sf"/>
</dbReference>
<dbReference type="SUPFAM" id="SSF56112">
    <property type="entry name" value="Protein kinase-like (PK-like)"/>
    <property type="match status" value="1"/>
</dbReference>
<dbReference type="AlphaFoldDB" id="A0A0K1E988"/>
<evidence type="ECO:0000256" key="3">
    <source>
        <dbReference type="PROSITE-ProRule" id="PRU00221"/>
    </source>
</evidence>
<dbReference type="InterPro" id="IPR019775">
    <property type="entry name" value="WD40_repeat_CS"/>
</dbReference>
<dbReference type="OrthoDB" id="9765809at2"/>
<dbReference type="SMART" id="SM00320">
    <property type="entry name" value="WD40"/>
    <property type="match status" value="13"/>
</dbReference>
<dbReference type="KEGG" id="ccro:CMC5_015600"/>
<dbReference type="STRING" id="52.CMC5_015600"/>
<feature type="repeat" description="WD" evidence="3">
    <location>
        <begin position="644"/>
        <end position="675"/>
    </location>
</feature>
<keyword evidence="2" id="KW-0677">Repeat</keyword>
<dbReference type="GO" id="GO:0005524">
    <property type="term" value="F:ATP binding"/>
    <property type="evidence" value="ECO:0007669"/>
    <property type="project" value="InterPro"/>
</dbReference>
<feature type="repeat" description="WD" evidence="3">
    <location>
        <begin position="716"/>
        <end position="757"/>
    </location>
</feature>
<dbReference type="SMART" id="SM00220">
    <property type="entry name" value="S_TKc"/>
    <property type="match status" value="1"/>
</dbReference>
<dbReference type="Gene3D" id="2.130.10.10">
    <property type="entry name" value="YVTN repeat-like/Quinoprotein amine dehydrogenase"/>
    <property type="match status" value="5"/>
</dbReference>
<dbReference type="SUPFAM" id="SSF50978">
    <property type="entry name" value="WD40 repeat-like"/>
    <property type="match status" value="2"/>
</dbReference>
<feature type="domain" description="Protein kinase" evidence="4">
    <location>
        <begin position="36"/>
        <end position="327"/>
    </location>
</feature>
<organism evidence="5 6">
    <name type="scientific">Chondromyces crocatus</name>
    <dbReference type="NCBI Taxonomy" id="52"/>
    <lineage>
        <taxon>Bacteria</taxon>
        <taxon>Pseudomonadati</taxon>
        <taxon>Myxococcota</taxon>
        <taxon>Polyangia</taxon>
        <taxon>Polyangiales</taxon>
        <taxon>Polyangiaceae</taxon>
        <taxon>Chondromyces</taxon>
    </lineage>
</organism>
<reference evidence="5 6" key="1">
    <citation type="submission" date="2015-07" db="EMBL/GenBank/DDBJ databases">
        <title>Genome analysis of myxobacterium Chondromyces crocatus Cm c5 reveals a high potential for natural compound synthesis and the genetic basis for the loss of fruiting body formation.</title>
        <authorList>
            <person name="Zaburannyi N."/>
            <person name="Bunk B."/>
            <person name="Maier J."/>
            <person name="Overmann J."/>
            <person name="Mueller R."/>
        </authorList>
    </citation>
    <scope>NUCLEOTIDE SEQUENCE [LARGE SCALE GENOMIC DNA]</scope>
    <source>
        <strain evidence="5 6">Cm c5</strain>
    </source>
</reference>
<dbReference type="PANTHER" id="PTHR19848">
    <property type="entry name" value="WD40 REPEAT PROTEIN"/>
    <property type="match status" value="1"/>
</dbReference>
<dbReference type="SUPFAM" id="SSF50998">
    <property type="entry name" value="Quinoprotein alcohol dehydrogenase-like"/>
    <property type="match status" value="1"/>
</dbReference>
<dbReference type="Proteomes" id="UP000067626">
    <property type="component" value="Chromosome"/>
</dbReference>
<keyword evidence="1 3" id="KW-0853">WD repeat</keyword>
<feature type="repeat" description="WD" evidence="3">
    <location>
        <begin position="840"/>
        <end position="872"/>
    </location>
</feature>
<feature type="repeat" description="WD" evidence="3">
    <location>
        <begin position="1044"/>
        <end position="1085"/>
    </location>
</feature>
<dbReference type="PANTHER" id="PTHR19848:SF8">
    <property type="entry name" value="F-BOX AND WD REPEAT DOMAIN CONTAINING 7"/>
    <property type="match status" value="1"/>
</dbReference>
<feature type="repeat" description="WD" evidence="3">
    <location>
        <begin position="675"/>
        <end position="716"/>
    </location>
</feature>
<evidence type="ECO:0000313" key="5">
    <source>
        <dbReference type="EMBL" id="AKT37419.1"/>
    </source>
</evidence>
<dbReference type="PRINTS" id="PR00320">
    <property type="entry name" value="GPROTEINBRPT"/>
</dbReference>
<sequence>MQADTIRSSPDSASLSSTKETQWTSALLSEVDPARYVVSGQIAQGGLGRVMRAEDVRMGRMVALKELIDREQEAEDRFVREALLTSRLQHPSIVPVYEAGRWPTGAPFYAMKLVSGRSLAEVIKEPRGLDERLPLVTHVLAVAQAMAYAHAERIIHRDLKPANVLVGDFGETVVIDWGLAKELSAAPGEASASASPSDAAPPEEQATAALTVVGTVVGTPAYMPPEQAAGGAVDERADVYAIGAMLYHLLAGAPPYEGTARKVVSEVLQRPPPPLAGRTPGVPEDLLAIVGKAMARRPEARYPSARELADDLGRFHAGQLVGAHRYSMRELALRFARRHRGTLSVAAAALFVLLAGGTYGLVRVMHARDHAAEEQARAEQALVLVEEARKAAVDRADQLLLVQARTALDRDPNESLTWLQSLSPGFTEWSAVRTLAADARGRGVARVLRGHRMYINSMVFAPDGRTLYTASDDRTVRLWDLERGQHRVLTTHSDEAWGVRVSSSGRYVVTTSLDRQIRVHDLEQGTVKALLGHTEAVVDAVFTPDEGALLSYGDDGTVRWWDAKTGEGRTLCDDAELCVKAYFTRDRRYGVSAGLGGKTGPEVVSRRGPGAVAWLDVGAGTVRRAPAAVSVHADIVRLLGILPIDIQHDGQRIAAGGGDGIVRLWEPATGRVQELVGHDAPVARMLFASDGRRLASADVDGTVRLWDLATGTSRVARGHEGLVTRLMFSPDGRWLASAGSDWTTRLWDLETDQRRTLSGARDTVFALDFSPDSRALAAASFDGVVRLFRVDAGLSQVFGRHAAPALALEIDAQSRRVATGDARGEVHVRALDTGEQRVFQGSAEHRVLRVAFTADGTYLVSSGDDGMVRVWDREGRARHQHRPGGSAHPLFALSPDGTRLAVAGAAVHIVRLADGTSRALQSVTSDVEWIAFSPDGRRLGTTHADGSVRLWDPDGEEVRVLGGHDRWGTGLVFSPAGGLLATGGFDHLLRLWDLGGAPPRSIETGGAWAAHLEFTRDGRLLFGLNGLANAQVWDVERGALTQELRGHAGRVLSLHPAPDGRTAISTGEDGTVRVWDLVTSQSMVLRGHAGKVYDARVLPEGRGFVSVGEDGTVRLWPDDLPRDPEGLRAWITGAVQAAGP</sequence>
<dbReference type="InterPro" id="IPR011009">
    <property type="entry name" value="Kinase-like_dom_sf"/>
</dbReference>
<dbReference type="EC" id="2.7.11.1" evidence="5"/>
<evidence type="ECO:0000256" key="1">
    <source>
        <dbReference type="ARBA" id="ARBA00022574"/>
    </source>
</evidence>
<accession>A0A0K1E988</accession>
<gene>
    <name evidence="5" type="ORF">CMC5_015600</name>
</gene>
<feature type="repeat" description="WD" evidence="3">
    <location>
        <begin position="757"/>
        <end position="793"/>
    </location>
</feature>
<name>A0A0K1E988_CHOCO</name>
<keyword evidence="6" id="KW-1185">Reference proteome</keyword>
<dbReference type="CDD" id="cd14014">
    <property type="entry name" value="STKc_PknB_like"/>
    <property type="match status" value="1"/>
</dbReference>
<evidence type="ECO:0000256" key="2">
    <source>
        <dbReference type="ARBA" id="ARBA00022737"/>
    </source>
</evidence>
<dbReference type="Gene3D" id="1.10.510.10">
    <property type="entry name" value="Transferase(Phosphotransferase) domain 1"/>
    <property type="match status" value="1"/>
</dbReference>
<dbReference type="InterPro" id="IPR000719">
    <property type="entry name" value="Prot_kinase_dom"/>
</dbReference>
<protein>
    <submittedName>
        <fullName evidence="5">Protein kinase</fullName>
        <ecNumber evidence="5">2.7.11.1</ecNumber>
    </submittedName>
</protein>
<feature type="repeat" description="WD" evidence="3">
    <location>
        <begin position="1085"/>
        <end position="1116"/>
    </location>
</feature>
<feature type="repeat" description="WD" evidence="3">
    <location>
        <begin position="448"/>
        <end position="489"/>
    </location>
</feature>
<dbReference type="PROSITE" id="PS50011">
    <property type="entry name" value="PROTEIN_KINASE_DOM"/>
    <property type="match status" value="1"/>
</dbReference>
<dbReference type="Pfam" id="PF00400">
    <property type="entry name" value="WD40"/>
    <property type="match status" value="12"/>
</dbReference>